<dbReference type="EMBL" id="ASPP01016153">
    <property type="protein sequence ID" value="ETO17710.1"/>
    <property type="molecule type" value="Genomic_DNA"/>
</dbReference>
<gene>
    <name evidence="3" type="ORF">RFI_19606</name>
</gene>
<protein>
    <submittedName>
        <fullName evidence="3">Uncharacterized protein</fullName>
    </submittedName>
</protein>
<evidence type="ECO:0000313" key="3">
    <source>
        <dbReference type="EMBL" id="ETO17710.1"/>
    </source>
</evidence>
<feature type="compositionally biased region" description="Basic and acidic residues" evidence="1">
    <location>
        <begin position="38"/>
        <end position="53"/>
    </location>
</feature>
<reference evidence="3 4" key="1">
    <citation type="journal article" date="2013" name="Curr. Biol.">
        <title>The Genome of the Foraminiferan Reticulomyxa filosa.</title>
        <authorList>
            <person name="Glockner G."/>
            <person name="Hulsmann N."/>
            <person name="Schleicher M."/>
            <person name="Noegel A.A."/>
            <person name="Eichinger L."/>
            <person name="Gallinger C."/>
            <person name="Pawlowski J."/>
            <person name="Sierra R."/>
            <person name="Euteneuer U."/>
            <person name="Pillet L."/>
            <person name="Moustafa A."/>
            <person name="Platzer M."/>
            <person name="Groth M."/>
            <person name="Szafranski K."/>
            <person name="Schliwa M."/>
        </authorList>
    </citation>
    <scope>NUCLEOTIDE SEQUENCE [LARGE SCALE GENOMIC DNA]</scope>
</reference>
<keyword evidence="4" id="KW-1185">Reference proteome</keyword>
<dbReference type="AlphaFoldDB" id="X6MX97"/>
<feature type="non-terminal residue" evidence="3">
    <location>
        <position position="1"/>
    </location>
</feature>
<proteinExistence type="predicted"/>
<accession>X6MX97</accession>
<feature type="non-terminal residue" evidence="3">
    <location>
        <position position="437"/>
    </location>
</feature>
<name>X6MX97_RETFI</name>
<sequence length="437" mass="51467">FSFYSFLFWFGFFSFGSCSKLRFTQMMPGDYNLLDYAKNSKGDDSGQQERKYPDQPQEVTDSLKEDESVKQTNGLIDSNKSNHNMNRYVQCQLPQKRQEEIDYCSKPERIRQKTTQQCTIVILTGSGLAEGRKKVIKVELPGQLEQLSSKHEKKMTAWMEMLTRESFEFFMSRCNILIAVGYYSKNGVRVINGCCSEIMSISELKEICKKLKSAPKLVCLNTRYSDNLKSVLKEDDLFCVFDFFFPLWKLAGVKHIICMEHVHHITMDVFMYNFLDSYLQDGNPKNAFNEARKKMKEEYPKISLNEARKKTKEEDPQIMFIVNEEKHSPDSNKKPKIYLTFDEEEDSDFCWEDGTDFTMKKKSNKETRFFSEIRSNCIDSRHLELVTLYTLLSVDFKHQNERKNQLELCCDQYQSQFNIDCDYYRKSNFDPNNRIFA</sequence>
<evidence type="ECO:0000256" key="1">
    <source>
        <dbReference type="SAM" id="MobiDB-lite"/>
    </source>
</evidence>
<feature type="signal peptide" evidence="2">
    <location>
        <begin position="1"/>
        <end position="18"/>
    </location>
</feature>
<keyword evidence="2" id="KW-0732">Signal</keyword>
<feature type="region of interest" description="Disordered" evidence="1">
    <location>
        <begin position="38"/>
        <end position="82"/>
    </location>
</feature>
<evidence type="ECO:0000313" key="4">
    <source>
        <dbReference type="Proteomes" id="UP000023152"/>
    </source>
</evidence>
<feature type="chain" id="PRO_5004975478" evidence="2">
    <location>
        <begin position="19"/>
        <end position="437"/>
    </location>
</feature>
<evidence type="ECO:0000256" key="2">
    <source>
        <dbReference type="SAM" id="SignalP"/>
    </source>
</evidence>
<comment type="caution">
    <text evidence="3">The sequence shown here is derived from an EMBL/GenBank/DDBJ whole genome shotgun (WGS) entry which is preliminary data.</text>
</comment>
<feature type="compositionally biased region" description="Polar residues" evidence="1">
    <location>
        <begin position="70"/>
        <end position="82"/>
    </location>
</feature>
<organism evidence="3 4">
    <name type="scientific">Reticulomyxa filosa</name>
    <dbReference type="NCBI Taxonomy" id="46433"/>
    <lineage>
        <taxon>Eukaryota</taxon>
        <taxon>Sar</taxon>
        <taxon>Rhizaria</taxon>
        <taxon>Retaria</taxon>
        <taxon>Foraminifera</taxon>
        <taxon>Monothalamids</taxon>
        <taxon>Reticulomyxidae</taxon>
        <taxon>Reticulomyxa</taxon>
    </lineage>
</organism>
<dbReference type="Proteomes" id="UP000023152">
    <property type="component" value="Unassembled WGS sequence"/>
</dbReference>